<evidence type="ECO:0000313" key="14">
    <source>
        <dbReference type="EMBL" id="GAA4435274.1"/>
    </source>
</evidence>
<dbReference type="Gene3D" id="1.10.287.130">
    <property type="match status" value="1"/>
</dbReference>
<dbReference type="PRINTS" id="PR00344">
    <property type="entry name" value="BCTRLSENSOR"/>
</dbReference>
<dbReference type="InterPro" id="IPR050351">
    <property type="entry name" value="BphY/WalK/GraS-like"/>
</dbReference>
<dbReference type="InterPro" id="IPR004358">
    <property type="entry name" value="Sig_transdc_His_kin-like_C"/>
</dbReference>
<keyword evidence="7" id="KW-0418">Kinase</keyword>
<feature type="domain" description="PAS" evidence="13">
    <location>
        <begin position="5"/>
        <end position="77"/>
    </location>
</feature>
<dbReference type="PANTHER" id="PTHR42878">
    <property type="entry name" value="TWO-COMPONENT HISTIDINE KINASE"/>
    <property type="match status" value="1"/>
</dbReference>
<evidence type="ECO:0000256" key="9">
    <source>
        <dbReference type="ARBA" id="ARBA00022989"/>
    </source>
</evidence>
<evidence type="ECO:0000256" key="6">
    <source>
        <dbReference type="ARBA" id="ARBA00022741"/>
    </source>
</evidence>
<keyword evidence="10" id="KW-0902">Two-component regulatory system</keyword>
<keyword evidence="4" id="KW-0808">Transferase</keyword>
<keyword evidence="15" id="KW-1185">Reference proteome</keyword>
<evidence type="ECO:0000256" key="11">
    <source>
        <dbReference type="ARBA" id="ARBA00023136"/>
    </source>
</evidence>
<dbReference type="PANTHER" id="PTHR42878:SF7">
    <property type="entry name" value="SENSOR HISTIDINE KINASE GLRK"/>
    <property type="match status" value="1"/>
</dbReference>
<keyword evidence="8" id="KW-0067">ATP-binding</keyword>
<name>A0ABP8LTR7_9BACT</name>
<evidence type="ECO:0000256" key="2">
    <source>
        <dbReference type="ARBA" id="ARBA00004141"/>
    </source>
</evidence>
<dbReference type="CDD" id="cd00130">
    <property type="entry name" value="PAS"/>
    <property type="match status" value="1"/>
</dbReference>
<dbReference type="PROSITE" id="PS50112">
    <property type="entry name" value="PAS"/>
    <property type="match status" value="1"/>
</dbReference>
<dbReference type="InterPro" id="IPR005467">
    <property type="entry name" value="His_kinase_dom"/>
</dbReference>
<evidence type="ECO:0000256" key="3">
    <source>
        <dbReference type="ARBA" id="ARBA00012438"/>
    </source>
</evidence>
<dbReference type="Gene3D" id="3.30.450.20">
    <property type="entry name" value="PAS domain"/>
    <property type="match status" value="1"/>
</dbReference>
<evidence type="ECO:0000256" key="8">
    <source>
        <dbReference type="ARBA" id="ARBA00022840"/>
    </source>
</evidence>
<dbReference type="InterPro" id="IPR003594">
    <property type="entry name" value="HATPase_dom"/>
</dbReference>
<proteinExistence type="predicted"/>
<dbReference type="CDD" id="cd00075">
    <property type="entry name" value="HATPase"/>
    <property type="match status" value="1"/>
</dbReference>
<dbReference type="SUPFAM" id="SSF47384">
    <property type="entry name" value="Homodimeric domain of signal transducing histidine kinase"/>
    <property type="match status" value="1"/>
</dbReference>
<keyword evidence="11" id="KW-0472">Membrane</keyword>
<reference evidence="15" key="1">
    <citation type="journal article" date="2019" name="Int. J. Syst. Evol. Microbiol.">
        <title>The Global Catalogue of Microorganisms (GCM) 10K type strain sequencing project: providing services to taxonomists for standard genome sequencing and annotation.</title>
        <authorList>
            <consortium name="The Broad Institute Genomics Platform"/>
            <consortium name="The Broad Institute Genome Sequencing Center for Infectious Disease"/>
            <person name="Wu L."/>
            <person name="Ma J."/>
        </authorList>
    </citation>
    <scope>NUCLEOTIDE SEQUENCE [LARGE SCALE GENOMIC DNA]</scope>
    <source>
        <strain evidence="15">JCM 17926</strain>
    </source>
</reference>
<protein>
    <recommendedName>
        <fullName evidence="3">histidine kinase</fullName>
        <ecNumber evidence="3">2.7.13.3</ecNumber>
    </recommendedName>
</protein>
<dbReference type="NCBIfam" id="TIGR00229">
    <property type="entry name" value="sensory_box"/>
    <property type="match status" value="1"/>
</dbReference>
<evidence type="ECO:0000259" key="13">
    <source>
        <dbReference type="PROSITE" id="PS50112"/>
    </source>
</evidence>
<feature type="domain" description="Histidine kinase" evidence="12">
    <location>
        <begin position="142"/>
        <end position="360"/>
    </location>
</feature>
<evidence type="ECO:0000256" key="10">
    <source>
        <dbReference type="ARBA" id="ARBA00023012"/>
    </source>
</evidence>
<evidence type="ECO:0000259" key="12">
    <source>
        <dbReference type="PROSITE" id="PS50109"/>
    </source>
</evidence>
<comment type="subcellular location">
    <subcellularLocation>
        <location evidence="2">Membrane</location>
        <topology evidence="2">Multi-pass membrane protein</topology>
    </subcellularLocation>
</comment>
<dbReference type="InterPro" id="IPR013655">
    <property type="entry name" value="PAS_fold_3"/>
</dbReference>
<gene>
    <name evidence="14" type="ORF">GCM10023188_27150</name>
</gene>
<keyword evidence="5" id="KW-0812">Transmembrane</keyword>
<dbReference type="Proteomes" id="UP001500552">
    <property type="component" value="Unassembled WGS sequence"/>
</dbReference>
<dbReference type="SUPFAM" id="SSF55785">
    <property type="entry name" value="PYP-like sensor domain (PAS domain)"/>
    <property type="match status" value="1"/>
</dbReference>
<sequence>MPRSNTTNLEHLANHIRQAIFIYEVGAKQFTFLNPAFEETFNITKGTAIDAGSLLKMIHPQDRKYVLEAYQRLLNEGESSEIEFRFTLPGHEERWVCLTHFLLGDLPDKQRITGYVEDITASKHYNDYLKKFANKKDSVLHILAHDLAGPLAMIQSLSGALAEEAKPYGSPALDKLIDLIERTSEHGITLIDDLTNHEFLETTGVDIIKRRANIAARIEEVMEQYQHSERKIAKTFRFVSASRDVYIKFDDLKLMQAINNLISNAIKFTPEGGTITVTLEEKKETVLIKVKDNGVGIPRKYHATLFDKFTNARRPGLEGEPSTGLGMSIIRTIVEWHKGRIWFESEERKGTTFYIELPRE</sequence>
<dbReference type="SUPFAM" id="SSF55874">
    <property type="entry name" value="ATPase domain of HSP90 chaperone/DNA topoisomerase II/histidine kinase"/>
    <property type="match status" value="1"/>
</dbReference>
<evidence type="ECO:0000313" key="15">
    <source>
        <dbReference type="Proteomes" id="UP001500552"/>
    </source>
</evidence>
<organism evidence="14 15">
    <name type="scientific">Pontibacter saemangeumensis</name>
    <dbReference type="NCBI Taxonomy" id="1084525"/>
    <lineage>
        <taxon>Bacteria</taxon>
        <taxon>Pseudomonadati</taxon>
        <taxon>Bacteroidota</taxon>
        <taxon>Cytophagia</taxon>
        <taxon>Cytophagales</taxon>
        <taxon>Hymenobacteraceae</taxon>
        <taxon>Pontibacter</taxon>
    </lineage>
</organism>
<evidence type="ECO:0000256" key="4">
    <source>
        <dbReference type="ARBA" id="ARBA00022679"/>
    </source>
</evidence>
<keyword evidence="9" id="KW-1133">Transmembrane helix</keyword>
<evidence type="ECO:0000256" key="5">
    <source>
        <dbReference type="ARBA" id="ARBA00022692"/>
    </source>
</evidence>
<dbReference type="InterPro" id="IPR036890">
    <property type="entry name" value="HATPase_C_sf"/>
</dbReference>
<evidence type="ECO:0000256" key="7">
    <source>
        <dbReference type="ARBA" id="ARBA00022777"/>
    </source>
</evidence>
<dbReference type="EMBL" id="BAABHC010000014">
    <property type="protein sequence ID" value="GAA4435274.1"/>
    <property type="molecule type" value="Genomic_DNA"/>
</dbReference>
<dbReference type="SMART" id="SM00387">
    <property type="entry name" value="HATPase_c"/>
    <property type="match status" value="1"/>
</dbReference>
<dbReference type="PROSITE" id="PS50109">
    <property type="entry name" value="HIS_KIN"/>
    <property type="match status" value="1"/>
</dbReference>
<dbReference type="SMART" id="SM00091">
    <property type="entry name" value="PAS"/>
    <property type="match status" value="1"/>
</dbReference>
<dbReference type="EC" id="2.7.13.3" evidence="3"/>
<dbReference type="InterPro" id="IPR036097">
    <property type="entry name" value="HisK_dim/P_sf"/>
</dbReference>
<dbReference type="Pfam" id="PF02518">
    <property type="entry name" value="HATPase_c"/>
    <property type="match status" value="1"/>
</dbReference>
<dbReference type="InterPro" id="IPR035965">
    <property type="entry name" value="PAS-like_dom_sf"/>
</dbReference>
<dbReference type="RefSeq" id="WP_345159798.1">
    <property type="nucleotide sequence ID" value="NZ_BAABHC010000014.1"/>
</dbReference>
<dbReference type="Gene3D" id="3.30.565.10">
    <property type="entry name" value="Histidine kinase-like ATPase, C-terminal domain"/>
    <property type="match status" value="1"/>
</dbReference>
<dbReference type="InterPro" id="IPR000014">
    <property type="entry name" value="PAS"/>
</dbReference>
<accession>A0ABP8LTR7</accession>
<dbReference type="Pfam" id="PF08447">
    <property type="entry name" value="PAS_3"/>
    <property type="match status" value="1"/>
</dbReference>
<comment type="caution">
    <text evidence="14">The sequence shown here is derived from an EMBL/GenBank/DDBJ whole genome shotgun (WGS) entry which is preliminary data.</text>
</comment>
<evidence type="ECO:0000256" key="1">
    <source>
        <dbReference type="ARBA" id="ARBA00000085"/>
    </source>
</evidence>
<keyword evidence="6" id="KW-0547">Nucleotide-binding</keyword>
<comment type="catalytic activity">
    <reaction evidence="1">
        <text>ATP + protein L-histidine = ADP + protein N-phospho-L-histidine.</text>
        <dbReference type="EC" id="2.7.13.3"/>
    </reaction>
</comment>